<dbReference type="AlphaFoldDB" id="A0A8J4D4W7"/>
<keyword evidence="2" id="KW-0812">Transmembrane</keyword>
<organism evidence="8 9">
    <name type="scientific">Volvox reticuliferus</name>
    <dbReference type="NCBI Taxonomy" id="1737510"/>
    <lineage>
        <taxon>Eukaryota</taxon>
        <taxon>Viridiplantae</taxon>
        <taxon>Chlorophyta</taxon>
        <taxon>core chlorophytes</taxon>
        <taxon>Chlorophyceae</taxon>
        <taxon>CS clade</taxon>
        <taxon>Chlamydomonadales</taxon>
        <taxon>Volvocaceae</taxon>
        <taxon>Volvox</taxon>
    </lineage>
</organism>
<accession>A0A8J4D4W7</accession>
<evidence type="ECO:0000256" key="1">
    <source>
        <dbReference type="ARBA" id="ARBA00004370"/>
    </source>
</evidence>
<dbReference type="PANTHER" id="PTHR11920:SF335">
    <property type="entry name" value="GUANYLATE CYCLASE"/>
    <property type="match status" value="1"/>
</dbReference>
<feature type="domain" description="Guanylate cyclase" evidence="7">
    <location>
        <begin position="3"/>
        <end position="56"/>
    </location>
</feature>
<comment type="subcellular location">
    <subcellularLocation>
        <location evidence="1">Membrane</location>
    </subcellularLocation>
</comment>
<proteinExistence type="predicted"/>
<feature type="non-terminal residue" evidence="8">
    <location>
        <position position="1"/>
    </location>
</feature>
<evidence type="ECO:0000256" key="3">
    <source>
        <dbReference type="ARBA" id="ARBA00022741"/>
    </source>
</evidence>
<keyword evidence="3" id="KW-0547">Nucleotide-binding</keyword>
<comment type="caution">
    <text evidence="8">The sequence shown here is derived from an EMBL/GenBank/DDBJ whole genome shotgun (WGS) entry which is preliminary data.</text>
</comment>
<evidence type="ECO:0000256" key="6">
    <source>
        <dbReference type="ARBA" id="ARBA00023239"/>
    </source>
</evidence>
<dbReference type="GO" id="GO:0005886">
    <property type="term" value="C:plasma membrane"/>
    <property type="evidence" value="ECO:0007669"/>
    <property type="project" value="TreeGrafter"/>
</dbReference>
<sequence>AAGDTINTASRMESTGRPGAIHISCATRHLLPPEEDEELWAPTGGVEVKGKGRMDTVRKGGSLSIGSVHTAPFWACLHFPSDPACILSVWWGGPRGHRPRPFALGCLCA</sequence>
<dbReference type="GO" id="GO:0000166">
    <property type="term" value="F:nucleotide binding"/>
    <property type="evidence" value="ECO:0007669"/>
    <property type="project" value="UniProtKB-KW"/>
</dbReference>
<dbReference type="InterPro" id="IPR029787">
    <property type="entry name" value="Nucleotide_cyclase"/>
</dbReference>
<dbReference type="InterPro" id="IPR050401">
    <property type="entry name" value="Cyclic_nucleotide_synthase"/>
</dbReference>
<dbReference type="EMBL" id="BNCQ01000002">
    <property type="protein sequence ID" value="GIL95085.1"/>
    <property type="molecule type" value="Genomic_DNA"/>
</dbReference>
<gene>
    <name evidence="8" type="ORF">Vretimale_1172</name>
</gene>
<name>A0A8J4D4W7_9CHLO</name>
<evidence type="ECO:0000256" key="4">
    <source>
        <dbReference type="ARBA" id="ARBA00022989"/>
    </source>
</evidence>
<dbReference type="GO" id="GO:0035556">
    <property type="term" value="P:intracellular signal transduction"/>
    <property type="evidence" value="ECO:0007669"/>
    <property type="project" value="InterPro"/>
</dbReference>
<dbReference type="Gene3D" id="3.30.70.1230">
    <property type="entry name" value="Nucleotide cyclase"/>
    <property type="match status" value="1"/>
</dbReference>
<keyword evidence="5" id="KW-0472">Membrane</keyword>
<keyword evidence="6" id="KW-0456">Lyase</keyword>
<keyword evidence="4" id="KW-1133">Transmembrane helix</keyword>
<dbReference type="PANTHER" id="PTHR11920">
    <property type="entry name" value="GUANYLYL CYCLASE"/>
    <property type="match status" value="1"/>
</dbReference>
<evidence type="ECO:0000256" key="2">
    <source>
        <dbReference type="ARBA" id="ARBA00022692"/>
    </source>
</evidence>
<dbReference type="GO" id="GO:0007168">
    <property type="term" value="P:receptor guanylyl cyclase signaling pathway"/>
    <property type="evidence" value="ECO:0007669"/>
    <property type="project" value="TreeGrafter"/>
</dbReference>
<dbReference type="GO" id="GO:0004016">
    <property type="term" value="F:adenylate cyclase activity"/>
    <property type="evidence" value="ECO:0007669"/>
    <property type="project" value="TreeGrafter"/>
</dbReference>
<dbReference type="GO" id="GO:0001653">
    <property type="term" value="F:peptide receptor activity"/>
    <property type="evidence" value="ECO:0007669"/>
    <property type="project" value="TreeGrafter"/>
</dbReference>
<evidence type="ECO:0000256" key="5">
    <source>
        <dbReference type="ARBA" id="ARBA00023136"/>
    </source>
</evidence>
<dbReference type="Proteomes" id="UP000722791">
    <property type="component" value="Unassembled WGS sequence"/>
</dbReference>
<dbReference type="GO" id="GO:0004383">
    <property type="term" value="F:guanylate cyclase activity"/>
    <property type="evidence" value="ECO:0007669"/>
    <property type="project" value="TreeGrafter"/>
</dbReference>
<dbReference type="SUPFAM" id="SSF55073">
    <property type="entry name" value="Nucleotide cyclase"/>
    <property type="match status" value="1"/>
</dbReference>
<evidence type="ECO:0000259" key="7">
    <source>
        <dbReference type="Pfam" id="PF00211"/>
    </source>
</evidence>
<reference evidence="8" key="1">
    <citation type="journal article" date="2021" name="Proc. Natl. Acad. Sci. U.S.A.">
        <title>Three genomes in the algal genus Volvox reveal the fate of a haploid sex-determining region after a transition to homothallism.</title>
        <authorList>
            <person name="Yamamoto K."/>
            <person name="Hamaji T."/>
            <person name="Kawai-Toyooka H."/>
            <person name="Matsuzaki R."/>
            <person name="Takahashi F."/>
            <person name="Nishimura Y."/>
            <person name="Kawachi M."/>
            <person name="Noguchi H."/>
            <person name="Minakuchi Y."/>
            <person name="Umen J.G."/>
            <person name="Toyoda A."/>
            <person name="Nozaki H."/>
        </authorList>
    </citation>
    <scope>NUCLEOTIDE SEQUENCE</scope>
    <source>
        <strain evidence="8">NIES-3785</strain>
    </source>
</reference>
<evidence type="ECO:0000313" key="8">
    <source>
        <dbReference type="EMBL" id="GIL95085.1"/>
    </source>
</evidence>
<dbReference type="Pfam" id="PF00211">
    <property type="entry name" value="Guanylate_cyc"/>
    <property type="match status" value="1"/>
</dbReference>
<evidence type="ECO:0000313" key="9">
    <source>
        <dbReference type="Proteomes" id="UP000722791"/>
    </source>
</evidence>
<protein>
    <recommendedName>
        <fullName evidence="7">Guanylate cyclase domain-containing protein</fullName>
    </recommendedName>
</protein>
<dbReference type="InterPro" id="IPR001054">
    <property type="entry name" value="A/G_cyclase"/>
</dbReference>